<protein>
    <submittedName>
        <fullName evidence="5">SMP-30/gluconolactonase/LRE family protein</fullName>
    </submittedName>
</protein>
<keyword evidence="3" id="KW-0479">Metal-binding</keyword>
<dbReference type="OrthoDB" id="2633250at2"/>
<reference evidence="5 6" key="1">
    <citation type="submission" date="2018-08" db="EMBL/GenBank/DDBJ databases">
        <title>Pseudooceanicola sediminis CY03 in the family Rhodobacteracea.</title>
        <authorList>
            <person name="Zhang Y.-J."/>
        </authorList>
    </citation>
    <scope>NUCLEOTIDE SEQUENCE [LARGE SCALE GENOMIC DNA]</scope>
    <source>
        <strain evidence="5 6">CY03</strain>
    </source>
</reference>
<dbReference type="InterPro" id="IPR011042">
    <property type="entry name" value="6-blade_b-propeller_TolB-like"/>
</dbReference>
<dbReference type="Proteomes" id="UP000265848">
    <property type="component" value="Unassembled WGS sequence"/>
</dbReference>
<evidence type="ECO:0000256" key="3">
    <source>
        <dbReference type="PIRSR" id="PIRSR605511-2"/>
    </source>
</evidence>
<feature type="binding site" evidence="3">
    <location>
        <position position="27"/>
    </location>
    <ligand>
        <name>a divalent metal cation</name>
        <dbReference type="ChEBI" id="CHEBI:60240"/>
    </ligand>
</feature>
<dbReference type="SUPFAM" id="SSF63829">
    <property type="entry name" value="Calcium-dependent phosphotriesterase"/>
    <property type="match status" value="1"/>
</dbReference>
<keyword evidence="6" id="KW-1185">Reference proteome</keyword>
<sequence length="301" mass="31437">MPEARSDLSVDGLTVHRISTAPADLGESPLWMDDTLWWIDGVAGRIHCLDGRAFDLGGHIGGIAPASGGGLILSRDHEVLRFDPATAETTSLLTLAGADPLMRLNDVKLDRQGRFLCAGMGRDGTGRGALHQLDGVGRHRVLHRGIRIGNGLCLSPDGTTLYLADTPERSILACDYTPETGKTGPFRLHVDTGQHGSGVDGATVDAAGNLWAAMIHSAQIACFAPDGRLIRQVPAPTDLPSSLAFGGPARDRLFVTSIRDSGTGRAVSSHPDGGHVFALDGLGAAGLPEAVFTPHSEGTVP</sequence>
<dbReference type="GO" id="GO:0005509">
    <property type="term" value="F:calcium ion binding"/>
    <property type="evidence" value="ECO:0007669"/>
    <property type="project" value="TreeGrafter"/>
</dbReference>
<dbReference type="Gene3D" id="2.120.10.30">
    <property type="entry name" value="TolB, C-terminal domain"/>
    <property type="match status" value="1"/>
</dbReference>
<feature type="binding site" evidence="3">
    <location>
        <position position="123"/>
    </location>
    <ligand>
        <name>substrate</name>
    </ligand>
</feature>
<comment type="similarity">
    <text evidence="1">Belongs to the SMP-30/CGR1 family.</text>
</comment>
<feature type="binding site" evidence="3">
    <location>
        <position position="200"/>
    </location>
    <ligand>
        <name>a divalent metal cation</name>
        <dbReference type="ChEBI" id="CHEBI:60240"/>
    </ligand>
</feature>
<dbReference type="GO" id="GO:0004341">
    <property type="term" value="F:gluconolactonase activity"/>
    <property type="evidence" value="ECO:0007669"/>
    <property type="project" value="TreeGrafter"/>
</dbReference>
<proteinExistence type="inferred from homology"/>
<dbReference type="Pfam" id="PF08450">
    <property type="entry name" value="SGL"/>
    <property type="match status" value="1"/>
</dbReference>
<dbReference type="EMBL" id="QWJJ01000007">
    <property type="protein sequence ID" value="RII38915.1"/>
    <property type="molecule type" value="Genomic_DNA"/>
</dbReference>
<dbReference type="InterPro" id="IPR005511">
    <property type="entry name" value="SMP-30"/>
</dbReference>
<evidence type="ECO:0000256" key="1">
    <source>
        <dbReference type="ARBA" id="ARBA00008853"/>
    </source>
</evidence>
<feature type="binding site" evidence="3">
    <location>
        <position position="150"/>
    </location>
    <ligand>
        <name>a divalent metal cation</name>
        <dbReference type="ChEBI" id="CHEBI:60240"/>
    </ligand>
</feature>
<organism evidence="5 6">
    <name type="scientific">Pseudooceanicola sediminis</name>
    <dbReference type="NCBI Taxonomy" id="2211117"/>
    <lineage>
        <taxon>Bacteria</taxon>
        <taxon>Pseudomonadati</taxon>
        <taxon>Pseudomonadota</taxon>
        <taxon>Alphaproteobacteria</taxon>
        <taxon>Rhodobacterales</taxon>
        <taxon>Paracoccaceae</taxon>
        <taxon>Pseudooceanicola</taxon>
    </lineage>
</organism>
<name>A0A399J0L8_9RHOB</name>
<accession>A0A399J0L8</accession>
<evidence type="ECO:0000313" key="6">
    <source>
        <dbReference type="Proteomes" id="UP000265848"/>
    </source>
</evidence>
<feature type="binding site" evidence="3">
    <location>
        <position position="103"/>
    </location>
    <ligand>
        <name>substrate</name>
    </ligand>
</feature>
<dbReference type="RefSeq" id="WP_119398825.1">
    <property type="nucleotide sequence ID" value="NZ_QWJJ01000007.1"/>
</dbReference>
<dbReference type="PANTHER" id="PTHR10907:SF47">
    <property type="entry name" value="REGUCALCIN"/>
    <property type="match status" value="1"/>
</dbReference>
<evidence type="ECO:0000313" key="5">
    <source>
        <dbReference type="EMBL" id="RII38915.1"/>
    </source>
</evidence>
<feature type="binding site" evidence="3">
    <location>
        <position position="105"/>
    </location>
    <ligand>
        <name>substrate</name>
    </ligand>
</feature>
<feature type="domain" description="SMP-30/Gluconolactonase/LRE-like region" evidence="4">
    <location>
        <begin position="25"/>
        <end position="258"/>
    </location>
</feature>
<dbReference type="AlphaFoldDB" id="A0A399J0L8"/>
<comment type="caution">
    <text evidence="5">The sequence shown here is derived from an EMBL/GenBank/DDBJ whole genome shotgun (WGS) entry which is preliminary data.</text>
</comment>
<comment type="cofactor">
    <cofactor evidence="3">
        <name>Zn(2+)</name>
        <dbReference type="ChEBI" id="CHEBI:29105"/>
    </cofactor>
    <text evidence="3">Binds 1 divalent metal cation per subunit.</text>
</comment>
<dbReference type="PRINTS" id="PR01790">
    <property type="entry name" value="SMP30FAMILY"/>
</dbReference>
<evidence type="ECO:0000256" key="2">
    <source>
        <dbReference type="PIRSR" id="PIRSR605511-1"/>
    </source>
</evidence>
<keyword evidence="3" id="KW-0862">Zinc</keyword>
<feature type="active site" description="Proton donor/acceptor" evidence="2">
    <location>
        <position position="200"/>
    </location>
</feature>
<evidence type="ECO:0000259" key="4">
    <source>
        <dbReference type="Pfam" id="PF08450"/>
    </source>
</evidence>
<gene>
    <name evidence="5" type="ORF">DL237_09525</name>
</gene>
<dbReference type="PANTHER" id="PTHR10907">
    <property type="entry name" value="REGUCALCIN"/>
    <property type="match status" value="1"/>
</dbReference>
<dbReference type="GO" id="GO:0019853">
    <property type="term" value="P:L-ascorbic acid biosynthetic process"/>
    <property type="evidence" value="ECO:0007669"/>
    <property type="project" value="TreeGrafter"/>
</dbReference>
<dbReference type="InterPro" id="IPR013658">
    <property type="entry name" value="SGL"/>
</dbReference>